<dbReference type="EMBL" id="MHRK01000008">
    <property type="protein sequence ID" value="OHA24611.1"/>
    <property type="molecule type" value="Genomic_DNA"/>
</dbReference>
<dbReference type="STRING" id="1802306.A3C72_01800"/>
<dbReference type="Proteomes" id="UP000177130">
    <property type="component" value="Unassembled WGS sequence"/>
</dbReference>
<sequence>MENSVKKGRSFQELKIGDKAEFEVIITEEMHGNFAELSGDKSPIHTNSEFSKQNGFDNKIGYAFLLSSFLSRLYGEYLPGGSSICLKQELKFIKPYFVGDTVIIRGEIVNRSESTKIADIKVEIVRNKTEIVSNGIGTVKLLF</sequence>
<dbReference type="InterPro" id="IPR002539">
    <property type="entry name" value="MaoC-like_dom"/>
</dbReference>
<comment type="caution">
    <text evidence="2">The sequence shown here is derived from an EMBL/GenBank/DDBJ whole genome shotgun (WGS) entry which is preliminary data.</text>
</comment>
<accession>A0A1G2MNL4</accession>
<dbReference type="PANTHER" id="PTHR43437">
    <property type="entry name" value="HYDROXYACYL-THIOESTER DEHYDRATASE TYPE 2, MITOCHONDRIAL-RELATED"/>
    <property type="match status" value="1"/>
</dbReference>
<proteinExistence type="predicted"/>
<dbReference type="GO" id="GO:0019171">
    <property type="term" value="F:(3R)-hydroxyacyl-[acyl-carrier-protein] dehydratase activity"/>
    <property type="evidence" value="ECO:0007669"/>
    <property type="project" value="TreeGrafter"/>
</dbReference>
<dbReference type="InterPro" id="IPR029069">
    <property type="entry name" value="HotDog_dom_sf"/>
</dbReference>
<protein>
    <recommendedName>
        <fullName evidence="1">MaoC-like domain-containing protein</fullName>
    </recommendedName>
</protein>
<dbReference type="Pfam" id="PF01575">
    <property type="entry name" value="MaoC_dehydratas"/>
    <property type="match status" value="1"/>
</dbReference>
<dbReference type="PANTHER" id="PTHR43437:SF3">
    <property type="entry name" value="HYDROXYACYL-THIOESTER DEHYDRATASE TYPE 2, MITOCHONDRIAL"/>
    <property type="match status" value="1"/>
</dbReference>
<organism evidence="2 3">
    <name type="scientific">Candidatus Taylorbacteria bacterium RIFCSPHIGHO2_02_FULL_43_32b</name>
    <dbReference type="NCBI Taxonomy" id="1802306"/>
    <lineage>
        <taxon>Bacteria</taxon>
        <taxon>Candidatus Tayloriibacteriota</taxon>
    </lineage>
</organism>
<evidence type="ECO:0000313" key="2">
    <source>
        <dbReference type="EMBL" id="OHA24611.1"/>
    </source>
</evidence>
<evidence type="ECO:0000259" key="1">
    <source>
        <dbReference type="Pfam" id="PF01575"/>
    </source>
</evidence>
<dbReference type="InterPro" id="IPR050965">
    <property type="entry name" value="UPF0336/Enoyl-CoA_hydratase"/>
</dbReference>
<name>A0A1G2MNL4_9BACT</name>
<dbReference type="SUPFAM" id="SSF54637">
    <property type="entry name" value="Thioesterase/thiol ester dehydrase-isomerase"/>
    <property type="match status" value="1"/>
</dbReference>
<evidence type="ECO:0000313" key="3">
    <source>
        <dbReference type="Proteomes" id="UP000177130"/>
    </source>
</evidence>
<feature type="domain" description="MaoC-like" evidence="1">
    <location>
        <begin position="16"/>
        <end position="120"/>
    </location>
</feature>
<dbReference type="AlphaFoldDB" id="A0A1G2MNL4"/>
<dbReference type="GO" id="GO:0006633">
    <property type="term" value="P:fatty acid biosynthetic process"/>
    <property type="evidence" value="ECO:0007669"/>
    <property type="project" value="TreeGrafter"/>
</dbReference>
<reference evidence="2 3" key="1">
    <citation type="journal article" date="2016" name="Nat. Commun.">
        <title>Thousands of microbial genomes shed light on interconnected biogeochemical processes in an aquifer system.</title>
        <authorList>
            <person name="Anantharaman K."/>
            <person name="Brown C.T."/>
            <person name="Hug L.A."/>
            <person name="Sharon I."/>
            <person name="Castelle C.J."/>
            <person name="Probst A.J."/>
            <person name="Thomas B.C."/>
            <person name="Singh A."/>
            <person name="Wilkins M.J."/>
            <person name="Karaoz U."/>
            <person name="Brodie E.L."/>
            <person name="Williams K.H."/>
            <person name="Hubbard S.S."/>
            <person name="Banfield J.F."/>
        </authorList>
    </citation>
    <scope>NUCLEOTIDE SEQUENCE [LARGE SCALE GENOMIC DNA]</scope>
</reference>
<gene>
    <name evidence="2" type="ORF">A3C72_01800</name>
</gene>
<dbReference type="Gene3D" id="3.10.129.10">
    <property type="entry name" value="Hotdog Thioesterase"/>
    <property type="match status" value="1"/>
</dbReference>